<organism evidence="2 3">
    <name type="scientific">Haloferax volcanii (strain ATCC 29605 / DSM 3757 / JCM 8879 / NBRC 14742 / NCIMB 2012 / VKM B-1768 / DS2)</name>
    <name type="common">Halobacterium volcanii</name>
    <dbReference type="NCBI Taxonomy" id="309800"/>
    <lineage>
        <taxon>Archaea</taxon>
        <taxon>Methanobacteriati</taxon>
        <taxon>Methanobacteriota</taxon>
        <taxon>Stenosarchaea group</taxon>
        <taxon>Halobacteria</taxon>
        <taxon>Halobacteriales</taxon>
        <taxon>Haloferacaceae</taxon>
        <taxon>Haloferax</taxon>
    </lineage>
</organism>
<dbReference type="AlphaFoldDB" id="A0A384LL98"/>
<protein>
    <submittedName>
        <fullName evidence="2">Uncharacterized protein</fullName>
    </submittedName>
</protein>
<reference evidence="3" key="1">
    <citation type="submission" date="2012-11" db="EMBL/GenBank/DDBJ databases">
        <authorList>
            <person name="Becker E.A."/>
            <person name="Seitzer P."/>
            <person name="Tritt A."/>
            <person name="Larsen D."/>
            <person name="Yao A."/>
            <person name="Wu D."/>
            <person name="Darling A."/>
            <person name="Eisen J.A."/>
            <person name="Facciotti M.T."/>
        </authorList>
    </citation>
    <scope>NUCLEOTIDE SEQUENCE [LARGE SCALE GENOMIC DNA]</scope>
    <source>
        <strain evidence="3">ATCC 29605 / DSM 3757 / JCM 8879 / NBRC 14742 / NCIMB 2012 / VKM B-1768 / DS2</strain>
    </source>
</reference>
<name>A0A384LL98_HALVD</name>
<comment type="caution">
    <text evidence="2">The sequence shown here is derived from an EMBL/GenBank/DDBJ whole genome shotgun (WGS) entry which is preliminary data.</text>
</comment>
<dbReference type="Proteomes" id="UP000011532">
    <property type="component" value="Unassembled WGS sequence"/>
</dbReference>
<reference evidence="2 3" key="2">
    <citation type="journal article" date="2014" name="PLoS Genet.">
        <title>Phylogenetically driven sequencing of extremely halophilic archaea reveals strategies for static and dynamic osmo-response.</title>
        <authorList>
            <person name="Becker E.A."/>
            <person name="Seitzer P.M."/>
            <person name="Tritt A."/>
            <person name="Larsen D."/>
            <person name="Krusor M."/>
            <person name="Yao A.I."/>
            <person name="Wu D."/>
            <person name="Madern D."/>
            <person name="Eisen J.A."/>
            <person name="Darling A.E."/>
            <person name="Facciotti M.T."/>
        </authorList>
    </citation>
    <scope>NUCLEOTIDE SEQUENCE [LARGE SCALE GENOMIC DNA]</scope>
    <source>
        <strain evidence="3">ATCC 29605 / DSM 3757 / JCM 8879 / NBRC 14742 / NCIMB 2012 / VKM B-1768 / DS2</strain>
    </source>
</reference>
<evidence type="ECO:0000313" key="3">
    <source>
        <dbReference type="Proteomes" id="UP000011532"/>
    </source>
</evidence>
<sequence length="429" mass="46835">MVVVSGDGTLGNEGSDRGGYAAPEGSPKSPGEKGAAPFVPLRDAPVPWADEPNAMEKSLLLKTAVLHPDVTPEGIPFHALLTEVYGDGWASGGPEYGRAYRFIQRYGDFFDTRKPSGDLLWVRPTGKAVALIRSIRNSGTPGSAPDATDRWDRLPRDRAASVLRSVRRVETDGQRSLLLHLLADHAETMLTAEGEAKTLHLPDRDGLPAGDRFTAPEKAAGTRERFETAADALTTRYDVASWVTLTLPRECVPSVYGSVETLREALDDLHSRFRYSRADRPRPGHVPDYLAVLEPQRDLVAHLHVVYGGEERVMAREDLRADWADLLDAPPGKPPQVDVRTLSLSPTEWSVAAVDGEDVDAYPGVREYHREGFRALARLAEMEPDALRGLADDLANGFRQDEGRPLAGLALPFATEARLTTTARALPTT</sequence>
<proteinExistence type="predicted"/>
<evidence type="ECO:0000256" key="1">
    <source>
        <dbReference type="SAM" id="MobiDB-lite"/>
    </source>
</evidence>
<evidence type="ECO:0000313" key="2">
    <source>
        <dbReference type="EMBL" id="ELY32116.1"/>
    </source>
</evidence>
<gene>
    <name evidence="2" type="ORF">C498_09826</name>
</gene>
<dbReference type="EMBL" id="AOHU01000052">
    <property type="protein sequence ID" value="ELY32116.1"/>
    <property type="molecule type" value="Genomic_DNA"/>
</dbReference>
<accession>A0A384LL98</accession>
<feature type="region of interest" description="Disordered" evidence="1">
    <location>
        <begin position="1"/>
        <end position="38"/>
    </location>
</feature>